<dbReference type="EMBL" id="AZIM01001115">
    <property type="protein sequence ID" value="ETE68042.1"/>
    <property type="molecule type" value="Genomic_DNA"/>
</dbReference>
<organism evidence="1 2">
    <name type="scientific">Ophiophagus hannah</name>
    <name type="common">King cobra</name>
    <name type="synonym">Naja hannah</name>
    <dbReference type="NCBI Taxonomy" id="8665"/>
    <lineage>
        <taxon>Eukaryota</taxon>
        <taxon>Metazoa</taxon>
        <taxon>Chordata</taxon>
        <taxon>Craniata</taxon>
        <taxon>Vertebrata</taxon>
        <taxon>Euteleostomi</taxon>
        <taxon>Lepidosauria</taxon>
        <taxon>Squamata</taxon>
        <taxon>Bifurcata</taxon>
        <taxon>Unidentata</taxon>
        <taxon>Episquamata</taxon>
        <taxon>Toxicofera</taxon>
        <taxon>Serpentes</taxon>
        <taxon>Colubroidea</taxon>
        <taxon>Elapidae</taxon>
        <taxon>Elapinae</taxon>
        <taxon>Ophiophagus</taxon>
    </lineage>
</organism>
<dbReference type="AlphaFoldDB" id="V8P2J7"/>
<dbReference type="Proteomes" id="UP000018936">
    <property type="component" value="Unassembled WGS sequence"/>
</dbReference>
<evidence type="ECO:0000313" key="1">
    <source>
        <dbReference type="EMBL" id="ETE68042.1"/>
    </source>
</evidence>
<dbReference type="GO" id="GO:0016301">
    <property type="term" value="F:kinase activity"/>
    <property type="evidence" value="ECO:0007669"/>
    <property type="project" value="UniProtKB-KW"/>
</dbReference>
<keyword evidence="2" id="KW-1185">Reference proteome</keyword>
<name>V8P2J7_OPHHA</name>
<feature type="non-terminal residue" evidence="1">
    <location>
        <position position="1"/>
    </location>
</feature>
<keyword evidence="1" id="KW-0418">Kinase</keyword>
<reference evidence="1 2" key="1">
    <citation type="journal article" date="2013" name="Proc. Natl. Acad. Sci. U.S.A.">
        <title>The king cobra genome reveals dynamic gene evolution and adaptation in the snake venom system.</title>
        <authorList>
            <person name="Vonk F.J."/>
            <person name="Casewell N.R."/>
            <person name="Henkel C.V."/>
            <person name="Heimberg A.M."/>
            <person name="Jansen H.J."/>
            <person name="McCleary R.J."/>
            <person name="Kerkkamp H.M."/>
            <person name="Vos R.A."/>
            <person name="Guerreiro I."/>
            <person name="Calvete J.J."/>
            <person name="Wuster W."/>
            <person name="Woods A.E."/>
            <person name="Logan J.M."/>
            <person name="Harrison R.A."/>
            <person name="Castoe T.A."/>
            <person name="de Koning A.P."/>
            <person name="Pollock D.D."/>
            <person name="Yandell M."/>
            <person name="Calderon D."/>
            <person name="Renjifo C."/>
            <person name="Currier R.B."/>
            <person name="Salgado D."/>
            <person name="Pla D."/>
            <person name="Sanz L."/>
            <person name="Hyder A.S."/>
            <person name="Ribeiro J.M."/>
            <person name="Arntzen J.W."/>
            <person name="van den Thillart G.E."/>
            <person name="Boetzer M."/>
            <person name="Pirovano W."/>
            <person name="Dirks R.P."/>
            <person name="Spaink H.P."/>
            <person name="Duboule D."/>
            <person name="McGlinn E."/>
            <person name="Kini R.M."/>
            <person name="Richardson M.K."/>
        </authorList>
    </citation>
    <scope>NUCLEOTIDE SEQUENCE</scope>
    <source>
        <tissue evidence="1">Blood</tissue>
    </source>
</reference>
<gene>
    <name evidence="1" type="primary">MAP2K6</name>
    <name evidence="1" type="ORF">L345_06167</name>
</gene>
<keyword evidence="1" id="KW-0808">Transferase</keyword>
<comment type="caution">
    <text evidence="1">The sequence shown here is derived from an EMBL/GenBank/DDBJ whole genome shotgun (WGS) entry which is preliminary data.</text>
</comment>
<proteinExistence type="predicted"/>
<evidence type="ECO:0000313" key="2">
    <source>
        <dbReference type="Proteomes" id="UP000018936"/>
    </source>
</evidence>
<sequence>MEKSDIASLTFEFAHILTGGIQFSLLKTAERFQYPLSLGVIQNLLFIFLFAKDKLEGKALAKEENHPEVFYRSFIVLKTGRSPQRKWPRYSKIVLYANWLCCHCLLPELSHVCLSELFPKGLFTVAFRKCHVDLPEDYGGIKMVSQTFKPFLGQKRFRTPELCDEAARDYQEVPIQQASFISSGPDKSQQRLNKLNVEGKAALYFRVSNEMLDASAQRIVKYLKTSIIVSDLYLFLQGIIGTAIFKERSIISFFTECSKTGRSYYWMGMRVVVKFKAFATVNSEGTFKKFSFFFSPNSVNKIKILKKNSTERPTYPELMQHTFFIFHESKETDVASFVKLILEN</sequence>
<protein>
    <submittedName>
        <fullName evidence="1">Dual specificity mitogen-activated protein kinase kinase 6</fullName>
    </submittedName>
</protein>
<accession>V8P2J7</accession>